<gene>
    <name evidence="2" type="ORF">SAMN04488131_1248</name>
</gene>
<keyword evidence="3" id="KW-1185">Reference proteome</keyword>
<sequence>MQIPMKTASKKKDNMDNMKTDNNEAPQNREMGKMDMPKANLDFITTIVNNTPPEQFDTIYMCKTPL</sequence>
<organism evidence="2 3">
    <name type="scientific">Flavobacterium xueshanense</name>
    <dbReference type="NCBI Taxonomy" id="935223"/>
    <lineage>
        <taxon>Bacteria</taxon>
        <taxon>Pseudomonadati</taxon>
        <taxon>Bacteroidota</taxon>
        <taxon>Flavobacteriia</taxon>
        <taxon>Flavobacteriales</taxon>
        <taxon>Flavobacteriaceae</taxon>
        <taxon>Flavobacterium</taxon>
    </lineage>
</organism>
<dbReference type="Proteomes" id="UP000198596">
    <property type="component" value="Unassembled WGS sequence"/>
</dbReference>
<dbReference type="AlphaFoldDB" id="A0A1I2IW55"/>
<evidence type="ECO:0000313" key="3">
    <source>
        <dbReference type="Proteomes" id="UP000198596"/>
    </source>
</evidence>
<feature type="region of interest" description="Disordered" evidence="1">
    <location>
        <begin position="1"/>
        <end position="32"/>
    </location>
</feature>
<dbReference type="EMBL" id="FONQ01000024">
    <property type="protein sequence ID" value="SFF45227.1"/>
    <property type="molecule type" value="Genomic_DNA"/>
</dbReference>
<dbReference type="RefSeq" id="WP_091209034.1">
    <property type="nucleotide sequence ID" value="NZ_FONQ01000024.1"/>
</dbReference>
<proteinExistence type="predicted"/>
<feature type="compositionally biased region" description="Basic and acidic residues" evidence="1">
    <location>
        <begin position="10"/>
        <end position="22"/>
    </location>
</feature>
<evidence type="ECO:0000313" key="2">
    <source>
        <dbReference type="EMBL" id="SFF45227.1"/>
    </source>
</evidence>
<name>A0A1I2IW55_9FLAO</name>
<reference evidence="3" key="1">
    <citation type="submission" date="2016-10" db="EMBL/GenBank/DDBJ databases">
        <authorList>
            <person name="Varghese N."/>
            <person name="Submissions S."/>
        </authorList>
    </citation>
    <scope>NUCLEOTIDE SEQUENCE [LARGE SCALE GENOMIC DNA]</scope>
    <source>
        <strain evidence="3">CGMCC 1.9227</strain>
    </source>
</reference>
<evidence type="ECO:0000256" key="1">
    <source>
        <dbReference type="SAM" id="MobiDB-lite"/>
    </source>
</evidence>
<protein>
    <submittedName>
        <fullName evidence="2">Uncharacterized protein</fullName>
    </submittedName>
</protein>
<dbReference type="STRING" id="935223.SAMN04488131_1248"/>
<accession>A0A1I2IW55</accession>